<dbReference type="PANTHER" id="PTHR33824:SF7">
    <property type="entry name" value="POLYKETIDE CYCLASE_DEHYDRASE AND LIPID TRANSPORT SUPERFAMILY PROTEIN"/>
    <property type="match status" value="1"/>
</dbReference>
<dbReference type="InterPro" id="IPR047137">
    <property type="entry name" value="ORF3"/>
</dbReference>
<dbReference type="Pfam" id="PF03364">
    <property type="entry name" value="Polyketide_cyc"/>
    <property type="match status" value="1"/>
</dbReference>
<dbReference type="OrthoDB" id="3695445at2"/>
<protein>
    <submittedName>
        <fullName evidence="3">Putative integral membrane protein</fullName>
    </submittedName>
</protein>
<dbReference type="Gene3D" id="3.30.530.20">
    <property type="match status" value="1"/>
</dbReference>
<keyword evidence="4" id="KW-1185">Reference proteome</keyword>
<evidence type="ECO:0000259" key="2">
    <source>
        <dbReference type="Pfam" id="PF03364"/>
    </source>
</evidence>
<name>I4BE46_MYCCN</name>
<feature type="domain" description="Coenzyme Q-binding protein COQ10 START" evidence="2">
    <location>
        <begin position="130"/>
        <end position="251"/>
    </location>
</feature>
<reference evidence="3 4" key="1">
    <citation type="submission" date="2012-06" db="EMBL/GenBank/DDBJ databases">
        <title>Complete sequence of chromosome of Mycobacterium chubuense NBB4.</title>
        <authorList>
            <consortium name="US DOE Joint Genome Institute"/>
            <person name="Lucas S."/>
            <person name="Han J."/>
            <person name="Lapidus A."/>
            <person name="Cheng J.-F."/>
            <person name="Goodwin L."/>
            <person name="Pitluck S."/>
            <person name="Peters L."/>
            <person name="Mikhailova N."/>
            <person name="Teshima H."/>
            <person name="Detter J.C."/>
            <person name="Han C."/>
            <person name="Tapia R."/>
            <person name="Land M."/>
            <person name="Hauser L."/>
            <person name="Kyrpides N."/>
            <person name="Ivanova N."/>
            <person name="Pagani I."/>
            <person name="Mattes T."/>
            <person name="Holmes A."/>
            <person name="Rutledge P."/>
            <person name="Paulsen I."/>
            <person name="Coleman N."/>
            <person name="Woyke T."/>
        </authorList>
    </citation>
    <scope>NUCLEOTIDE SEQUENCE [LARGE SCALE GENOMIC DNA]</scope>
    <source>
        <strain evidence="3 4">NBB4</strain>
    </source>
</reference>
<dbReference type="InterPro" id="IPR023393">
    <property type="entry name" value="START-like_dom_sf"/>
</dbReference>
<dbReference type="CDD" id="cd07817">
    <property type="entry name" value="SRPBCC_8"/>
    <property type="match status" value="1"/>
</dbReference>
<evidence type="ECO:0000256" key="1">
    <source>
        <dbReference type="SAM" id="MobiDB-lite"/>
    </source>
</evidence>
<dbReference type="Proteomes" id="UP000006057">
    <property type="component" value="Chromosome"/>
</dbReference>
<feature type="compositionally biased region" description="Basic residues" evidence="1">
    <location>
        <begin position="322"/>
        <end position="333"/>
    </location>
</feature>
<dbReference type="PANTHER" id="PTHR33824">
    <property type="entry name" value="POLYKETIDE CYCLASE/DEHYDRASE AND LIPID TRANSPORT SUPERFAMILY PROTEIN"/>
    <property type="match status" value="1"/>
</dbReference>
<accession>I4BE46</accession>
<feature type="region of interest" description="Disordered" evidence="1">
    <location>
        <begin position="276"/>
        <end position="356"/>
    </location>
</feature>
<gene>
    <name evidence="3" type="ordered locus">Mycch_0736</name>
</gene>
<dbReference type="SUPFAM" id="SSF55961">
    <property type="entry name" value="Bet v1-like"/>
    <property type="match status" value="1"/>
</dbReference>
<dbReference type="KEGG" id="mcb:Mycch_0736"/>
<organism evidence="3 4">
    <name type="scientific">Mycolicibacterium chubuense (strain NBB4)</name>
    <name type="common">Mycobacterium chubuense</name>
    <dbReference type="NCBI Taxonomy" id="710421"/>
    <lineage>
        <taxon>Bacteria</taxon>
        <taxon>Bacillati</taxon>
        <taxon>Actinomycetota</taxon>
        <taxon>Actinomycetes</taxon>
        <taxon>Mycobacteriales</taxon>
        <taxon>Mycobacteriaceae</taxon>
        <taxon>Mycolicibacterium</taxon>
    </lineage>
</organism>
<proteinExistence type="predicted"/>
<dbReference type="PATRIC" id="fig|710421.3.peg.732"/>
<feature type="region of interest" description="Disordered" evidence="1">
    <location>
        <begin position="1"/>
        <end position="25"/>
    </location>
</feature>
<dbReference type="AlphaFoldDB" id="I4BE46"/>
<dbReference type="eggNOG" id="COG5637">
    <property type="taxonomic scope" value="Bacteria"/>
</dbReference>
<sequence>MTQTVKGAPKDAGGAREATPSGPLQSSLQQLAGTVTNRAVSSLSDRLGGTTERLTDYAANGGGKGLLSAVTGLDDVTSPVKSIAKKGLSTAGDKVKDTVSNAAGALFGGKGKGGGGKKLKVTNIVEHIDVGAPVDLVYRQWTEFSEWPKFMKKLEQVEQVSEEKLRWKAQVFWSHRSWESTIVEQVPNDRIVWRSKGDKGYVDGAITFHELAPNLTRVVVVLEYHPQGLFERTGNLWRAQGRRVRLELKHFQRNLMTQTLLHPDDVEGWLGEIHDGEVTEPESGTDDETDASTPDDEDDGSDVSAADDDDDEPERATGQRRTGARRRVGRAGSRRTASTTEGSGRRRTATKSRSQA</sequence>
<dbReference type="STRING" id="710421.Mycch_0736"/>
<dbReference type="EMBL" id="CP003053">
    <property type="protein sequence ID" value="AFM15553.1"/>
    <property type="molecule type" value="Genomic_DNA"/>
</dbReference>
<dbReference type="RefSeq" id="WP_014814044.1">
    <property type="nucleotide sequence ID" value="NC_018027.1"/>
</dbReference>
<dbReference type="HOGENOM" id="CLU_042786_0_0_11"/>
<feature type="compositionally biased region" description="Acidic residues" evidence="1">
    <location>
        <begin position="278"/>
        <end position="313"/>
    </location>
</feature>
<dbReference type="InterPro" id="IPR005031">
    <property type="entry name" value="COQ10_START"/>
</dbReference>
<evidence type="ECO:0000313" key="3">
    <source>
        <dbReference type="EMBL" id="AFM15553.1"/>
    </source>
</evidence>
<evidence type="ECO:0000313" key="4">
    <source>
        <dbReference type="Proteomes" id="UP000006057"/>
    </source>
</evidence>